<dbReference type="InterPro" id="IPR051534">
    <property type="entry name" value="CBASS_pafABC_assoc_protein"/>
</dbReference>
<dbReference type="InterPro" id="IPR036390">
    <property type="entry name" value="WH_DNA-bd_sf"/>
</dbReference>
<gene>
    <name evidence="1" type="ORF">G3567_02475</name>
</gene>
<dbReference type="Proteomes" id="UP000478505">
    <property type="component" value="Unassembled WGS sequence"/>
</dbReference>
<reference evidence="1 2" key="1">
    <citation type="submission" date="2020-02" db="EMBL/GenBank/DDBJ databases">
        <title>Flavobacteriaceae Psychroflexus bacterium YR1-1, complete genome.</title>
        <authorList>
            <person name="Li Y."/>
            <person name="Wu S."/>
        </authorList>
    </citation>
    <scope>NUCLEOTIDE SEQUENCE [LARGE SCALE GENOMIC DNA]</scope>
    <source>
        <strain evidence="1 2">YR1-1</strain>
    </source>
</reference>
<sequence length="305" mass="36247">MSEHLKRLSFIANTLREHEYTSEQLILNLAEEGFRVSQRQLQRDLKSLQHILTHKENLKSYFSEGKKYFYIKLLIEPNLKPIGFDSVYTEATRFYYQHLDSHKMKVLERIETAIYQRKTLEIQFVKDDETGHNIDLDASKLMVYPIKLILHRASYYLACMNCKTEHVEIYGIRQLVKITLGKSFSNFQDMRSTVDQELSKRFGVSKNINDSLYDIEVEFTSATGRFIEDHHWHPSQKITKTNATYTMHMRCGINRELMGWLMLWMYNVRIIRPKILKSIYKKSLQECASTQNKETPFVYRNIFKS</sequence>
<dbReference type="RefSeq" id="WP_164003732.1">
    <property type="nucleotide sequence ID" value="NZ_JAAIKD010000001.1"/>
</dbReference>
<dbReference type="EMBL" id="JAAIKD010000001">
    <property type="protein sequence ID" value="NEV93011.1"/>
    <property type="molecule type" value="Genomic_DNA"/>
</dbReference>
<dbReference type="PANTHER" id="PTHR34580:SF1">
    <property type="entry name" value="PROTEIN PAFC"/>
    <property type="match status" value="1"/>
</dbReference>
<evidence type="ECO:0000313" key="1">
    <source>
        <dbReference type="EMBL" id="NEV93011.1"/>
    </source>
</evidence>
<protein>
    <submittedName>
        <fullName evidence="1">WYL domain-containing protein</fullName>
    </submittedName>
</protein>
<dbReference type="SUPFAM" id="SSF46785">
    <property type="entry name" value="Winged helix' DNA-binding domain"/>
    <property type="match status" value="1"/>
</dbReference>
<proteinExistence type="predicted"/>
<keyword evidence="2" id="KW-1185">Reference proteome</keyword>
<comment type="caution">
    <text evidence="1">The sequence shown here is derived from an EMBL/GenBank/DDBJ whole genome shotgun (WGS) entry which is preliminary data.</text>
</comment>
<dbReference type="PANTHER" id="PTHR34580">
    <property type="match status" value="1"/>
</dbReference>
<accession>A0A6B3R589</accession>
<evidence type="ECO:0000313" key="2">
    <source>
        <dbReference type="Proteomes" id="UP000478505"/>
    </source>
</evidence>
<dbReference type="AlphaFoldDB" id="A0A6B3R589"/>
<organism evidence="1 2">
    <name type="scientific">Psychroflexus aurantiacus</name>
    <dbReference type="NCBI Taxonomy" id="2709310"/>
    <lineage>
        <taxon>Bacteria</taxon>
        <taxon>Pseudomonadati</taxon>
        <taxon>Bacteroidota</taxon>
        <taxon>Flavobacteriia</taxon>
        <taxon>Flavobacteriales</taxon>
        <taxon>Flavobacteriaceae</taxon>
        <taxon>Psychroflexus</taxon>
    </lineage>
</organism>
<name>A0A6B3R589_9FLAO</name>